<protein>
    <submittedName>
        <fullName evidence="1">Uncharacterized protein</fullName>
    </submittedName>
</protein>
<reference evidence="1" key="1">
    <citation type="journal article" date="2020" name="Nature">
        <title>Giant virus diversity and host interactions through global metagenomics.</title>
        <authorList>
            <person name="Schulz F."/>
            <person name="Roux S."/>
            <person name="Paez-Espino D."/>
            <person name="Jungbluth S."/>
            <person name="Walsh D.A."/>
            <person name="Denef V.J."/>
            <person name="McMahon K.D."/>
            <person name="Konstantinidis K.T."/>
            <person name="Eloe-Fadrosh E.A."/>
            <person name="Kyrpides N.C."/>
            <person name="Woyke T."/>
        </authorList>
    </citation>
    <scope>NUCLEOTIDE SEQUENCE</scope>
    <source>
        <strain evidence="1">GVMAG-M-3300027833-11</strain>
    </source>
</reference>
<sequence length="124" mass="14020">METYSLLSIPFYKSVNQCYIKAISLDRMPGINEPINQIVKRVRYEKLSPFQEGTECNPLKTCGNIIIKPGSSCGEMATLDDIPLIFTWLIQNGYLIDTSITQMINQGEVRMSNPIIGFISKKIQ</sequence>
<organism evidence="1">
    <name type="scientific">viral metagenome</name>
    <dbReference type="NCBI Taxonomy" id="1070528"/>
    <lineage>
        <taxon>unclassified sequences</taxon>
        <taxon>metagenomes</taxon>
        <taxon>organismal metagenomes</taxon>
    </lineage>
</organism>
<accession>A0A6C0LHD0</accession>
<proteinExistence type="predicted"/>
<name>A0A6C0LHD0_9ZZZZ</name>
<evidence type="ECO:0000313" key="1">
    <source>
        <dbReference type="EMBL" id="QHU30349.1"/>
    </source>
</evidence>
<dbReference type="EMBL" id="MN740505">
    <property type="protein sequence ID" value="QHU30349.1"/>
    <property type="molecule type" value="Genomic_DNA"/>
</dbReference>
<dbReference type="AlphaFoldDB" id="A0A6C0LHD0"/>